<keyword evidence="1" id="KW-0732">Signal</keyword>
<accession>A0AAW2YK24</accession>
<dbReference type="AlphaFoldDB" id="A0AAW2YK24"/>
<proteinExistence type="predicted"/>
<evidence type="ECO:0000256" key="1">
    <source>
        <dbReference type="SAM" id="SignalP"/>
    </source>
</evidence>
<gene>
    <name evidence="2" type="ORF">AKO1_005787</name>
</gene>
<keyword evidence="3" id="KW-1185">Reference proteome</keyword>
<evidence type="ECO:0000313" key="3">
    <source>
        <dbReference type="Proteomes" id="UP001431209"/>
    </source>
</evidence>
<comment type="caution">
    <text evidence="2">The sequence shown here is derived from an EMBL/GenBank/DDBJ whole genome shotgun (WGS) entry which is preliminary data.</text>
</comment>
<evidence type="ECO:0000313" key="2">
    <source>
        <dbReference type="EMBL" id="KAL0477355.1"/>
    </source>
</evidence>
<sequence>MKVTLYALVLLLAVAVTSTIISQDVLVEKDILVTLQNGKIIRAGHALGTYNILCCRHNEKSIMYMSYPIRHFLGTKVHEATLFIANNGYQFKKTEFNRPIGPKMRVSIASKFEEKSELEHDKLPKPLKRITEFHFGSGATEPIDITDELADALRDGQEELFIAVEAVAGFEVTITFPTWDFDDRASYLQIEHEPKVAN</sequence>
<feature type="chain" id="PRO_5043610124" evidence="1">
    <location>
        <begin position="20"/>
        <end position="198"/>
    </location>
</feature>
<name>A0AAW2YK24_9EUKA</name>
<reference evidence="2 3" key="1">
    <citation type="submission" date="2024-03" db="EMBL/GenBank/DDBJ databases">
        <title>The Acrasis kona genome and developmental transcriptomes reveal deep origins of eukaryotic multicellular pathways.</title>
        <authorList>
            <person name="Sheikh S."/>
            <person name="Fu C.-J."/>
            <person name="Brown M.W."/>
            <person name="Baldauf S.L."/>
        </authorList>
    </citation>
    <scope>NUCLEOTIDE SEQUENCE [LARGE SCALE GENOMIC DNA]</scope>
    <source>
        <strain evidence="2 3">ATCC MYA-3509</strain>
    </source>
</reference>
<dbReference type="Proteomes" id="UP001431209">
    <property type="component" value="Unassembled WGS sequence"/>
</dbReference>
<feature type="signal peptide" evidence="1">
    <location>
        <begin position="1"/>
        <end position="19"/>
    </location>
</feature>
<organism evidence="2 3">
    <name type="scientific">Acrasis kona</name>
    <dbReference type="NCBI Taxonomy" id="1008807"/>
    <lineage>
        <taxon>Eukaryota</taxon>
        <taxon>Discoba</taxon>
        <taxon>Heterolobosea</taxon>
        <taxon>Tetramitia</taxon>
        <taxon>Eutetramitia</taxon>
        <taxon>Acrasidae</taxon>
        <taxon>Acrasis</taxon>
    </lineage>
</organism>
<dbReference type="EMBL" id="JAOPGA020000167">
    <property type="protein sequence ID" value="KAL0477355.1"/>
    <property type="molecule type" value="Genomic_DNA"/>
</dbReference>
<protein>
    <submittedName>
        <fullName evidence="2">Uncharacterized protein</fullName>
    </submittedName>
</protein>